<feature type="region of interest" description="Disordered" evidence="1">
    <location>
        <begin position="1"/>
        <end position="46"/>
    </location>
</feature>
<evidence type="ECO:0000256" key="1">
    <source>
        <dbReference type="SAM" id="MobiDB-lite"/>
    </source>
</evidence>
<gene>
    <name evidence="2" type="ORF">An17g01590</name>
</gene>
<protein>
    <submittedName>
        <fullName evidence="2">Uncharacterized protein</fullName>
    </submittedName>
</protein>
<feature type="compositionally biased region" description="Basic and acidic residues" evidence="1">
    <location>
        <begin position="71"/>
        <end position="86"/>
    </location>
</feature>
<reference evidence="2" key="1">
    <citation type="submission" date="2025-02" db="EMBL/GenBank/DDBJ databases">
        <authorList>
            <consortium name="NCBI Genome Project"/>
        </authorList>
    </citation>
    <scope>NUCLEOTIDE SEQUENCE</scope>
</reference>
<sequence length="193" mass="21800">MGAASGRCHRATGWAEQGVTHSHSTRLGKRTNNHSQGIKGSDLGGLNAIKRQKQYLGADVVPTLVNKGQMKGRDNSHGEDGVEMKRKEVKKKKRKDEVRTEEEKQRDASRDGKRGGEGEERKRTKWRDEVGTCFFTAVMRYRSSMGGQSVTGNNNANRYNNNLTINNKIGKKNNNNFKRPASVEGRRLWVWEE</sequence>
<dbReference type="VEuPathDB" id="FungiDB:An17g01590"/>
<feature type="compositionally biased region" description="Basic residues" evidence="1">
    <location>
        <begin position="23"/>
        <end position="32"/>
    </location>
</feature>
<dbReference type="RefSeq" id="XP_059602833.1">
    <property type="nucleotide sequence ID" value="XM_059745477.1"/>
</dbReference>
<organism evidence="2">
    <name type="scientific">Aspergillus niger</name>
    <dbReference type="NCBI Taxonomy" id="5061"/>
    <lineage>
        <taxon>Eukaryota</taxon>
        <taxon>Fungi</taxon>
        <taxon>Dikarya</taxon>
        <taxon>Ascomycota</taxon>
        <taxon>Pezizomycotina</taxon>
        <taxon>Eurotiomycetes</taxon>
        <taxon>Eurotiomycetidae</taxon>
        <taxon>Eurotiales</taxon>
        <taxon>Aspergillaceae</taxon>
        <taxon>Aspergillus</taxon>
        <taxon>Aspergillus subgen. Circumdati</taxon>
    </lineage>
</organism>
<name>A0AAJ8BTU4_ASPNG</name>
<dbReference type="KEGG" id="ang:An17g01590"/>
<reference evidence="2" key="2">
    <citation type="submission" date="2025-08" db="UniProtKB">
        <authorList>
            <consortium name="RefSeq"/>
        </authorList>
    </citation>
    <scope>IDENTIFICATION</scope>
</reference>
<feature type="compositionally biased region" description="Basic and acidic residues" evidence="1">
    <location>
        <begin position="95"/>
        <end position="124"/>
    </location>
</feature>
<proteinExistence type="predicted"/>
<dbReference type="AlphaFoldDB" id="A0AAJ8BTU4"/>
<accession>A0AAJ8BTU4</accession>
<evidence type="ECO:0000313" key="2">
    <source>
        <dbReference type="RefSeq" id="XP_059602833.1"/>
    </source>
</evidence>
<feature type="region of interest" description="Disordered" evidence="1">
    <location>
        <begin position="66"/>
        <end position="124"/>
    </location>
</feature>
<dbReference type="GeneID" id="84593592"/>